<accession>A0A1Y0AZX6</accession>
<keyword evidence="1" id="KW-0496">Mitochondrion</keyword>
<evidence type="ECO:0000313" key="1">
    <source>
        <dbReference type="EMBL" id="ART30681.1"/>
    </source>
</evidence>
<reference evidence="1" key="1">
    <citation type="submission" date="2017-03" db="EMBL/GenBank/DDBJ databases">
        <title>The mitochondrial genome of the carnivorous plant Utricularia reniformis (Lentibulariaceae): structure, comparative analysis and evolutionary landmarks.</title>
        <authorList>
            <person name="Silva S.R."/>
            <person name="Alvarenga D.O."/>
            <person name="Michael T.P."/>
            <person name="Miranda V.F.O."/>
            <person name="Varani A.M."/>
        </authorList>
    </citation>
    <scope>NUCLEOTIDE SEQUENCE</scope>
</reference>
<protein>
    <submittedName>
        <fullName evidence="1">Uncharacterized protein</fullName>
    </submittedName>
</protein>
<geneLocation type="mitochondrion" evidence="1"/>
<gene>
    <name evidence="1" type="ORF">AEK19_MT0415</name>
</gene>
<sequence length="55" mass="6308">MLTSKKGPAICMHRILLTADAKPLRQVQSRLNPLIVLLLGNNLFQESLFRIHRLK</sequence>
<dbReference type="EMBL" id="KY774314">
    <property type="protein sequence ID" value="ART30681.1"/>
    <property type="molecule type" value="Genomic_DNA"/>
</dbReference>
<dbReference type="AlphaFoldDB" id="A0A1Y0AZX6"/>
<proteinExistence type="predicted"/>
<organism evidence="1">
    <name type="scientific">Utricularia reniformis</name>
    <dbReference type="NCBI Taxonomy" id="192314"/>
    <lineage>
        <taxon>Eukaryota</taxon>
        <taxon>Viridiplantae</taxon>
        <taxon>Streptophyta</taxon>
        <taxon>Embryophyta</taxon>
        <taxon>Tracheophyta</taxon>
        <taxon>Spermatophyta</taxon>
        <taxon>Magnoliopsida</taxon>
        <taxon>eudicotyledons</taxon>
        <taxon>Gunneridae</taxon>
        <taxon>Pentapetalae</taxon>
        <taxon>asterids</taxon>
        <taxon>lamiids</taxon>
        <taxon>Lamiales</taxon>
        <taxon>Lentibulariaceae</taxon>
        <taxon>Utricularia</taxon>
    </lineage>
</organism>
<name>A0A1Y0AZX6_9LAMI</name>